<protein>
    <submittedName>
        <fullName evidence="2">Uncharacterized protein</fullName>
    </submittedName>
</protein>
<feature type="region of interest" description="Disordered" evidence="1">
    <location>
        <begin position="77"/>
        <end position="107"/>
    </location>
</feature>
<keyword evidence="3" id="KW-1185">Reference proteome</keyword>
<dbReference type="OrthoDB" id="1494480at2"/>
<dbReference type="AlphaFoldDB" id="A0A4S4NMK9"/>
<proteinExistence type="predicted"/>
<name>A0A4S4NMK9_9BACT</name>
<feature type="compositionally biased region" description="Basic and acidic residues" evidence="1">
    <location>
        <begin position="1"/>
        <end position="11"/>
    </location>
</feature>
<organism evidence="2 3">
    <name type="scientific">Neolewinella litorea</name>
    <dbReference type="NCBI Taxonomy" id="2562452"/>
    <lineage>
        <taxon>Bacteria</taxon>
        <taxon>Pseudomonadati</taxon>
        <taxon>Bacteroidota</taxon>
        <taxon>Saprospiria</taxon>
        <taxon>Saprospirales</taxon>
        <taxon>Lewinellaceae</taxon>
        <taxon>Neolewinella</taxon>
    </lineage>
</organism>
<feature type="region of interest" description="Disordered" evidence="1">
    <location>
        <begin position="1"/>
        <end position="24"/>
    </location>
</feature>
<sequence>MPKQDSFDRQFRRTARAMRRRPAPRQWDRIEQRLDQHRRSGVYGLRPWMVAAVVVLLAGFAALTHFSPPRHASVLAQRPESVEDLSPTGDTFLRIPDYTPVDEGRADGELISRFEPRGRLTAAPKYRL</sequence>
<gene>
    <name evidence="2" type="ORF">E4021_00205</name>
</gene>
<comment type="caution">
    <text evidence="2">The sequence shown here is derived from an EMBL/GenBank/DDBJ whole genome shotgun (WGS) entry which is preliminary data.</text>
</comment>
<dbReference type="RefSeq" id="WP_136455878.1">
    <property type="nucleotide sequence ID" value="NZ_SRSF01000001.1"/>
</dbReference>
<accession>A0A4S4NMK9</accession>
<evidence type="ECO:0000313" key="2">
    <source>
        <dbReference type="EMBL" id="THH41052.1"/>
    </source>
</evidence>
<evidence type="ECO:0000313" key="3">
    <source>
        <dbReference type="Proteomes" id="UP000308528"/>
    </source>
</evidence>
<evidence type="ECO:0000256" key="1">
    <source>
        <dbReference type="SAM" id="MobiDB-lite"/>
    </source>
</evidence>
<reference evidence="2 3" key="1">
    <citation type="submission" date="2019-04" db="EMBL/GenBank/DDBJ databases">
        <title>Lewinella litorea sp. nov., isolated from a marine sand.</title>
        <authorList>
            <person name="Yoon J.-H."/>
        </authorList>
    </citation>
    <scope>NUCLEOTIDE SEQUENCE [LARGE SCALE GENOMIC DNA]</scope>
    <source>
        <strain evidence="2 3">HSMS-39</strain>
    </source>
</reference>
<dbReference type="Proteomes" id="UP000308528">
    <property type="component" value="Unassembled WGS sequence"/>
</dbReference>
<feature type="compositionally biased region" description="Basic residues" evidence="1">
    <location>
        <begin position="12"/>
        <end position="23"/>
    </location>
</feature>
<dbReference type="EMBL" id="SRSF01000001">
    <property type="protein sequence ID" value="THH41052.1"/>
    <property type="molecule type" value="Genomic_DNA"/>
</dbReference>